<dbReference type="InterPro" id="IPR015590">
    <property type="entry name" value="Aldehyde_DH_dom"/>
</dbReference>
<evidence type="ECO:0000256" key="7">
    <source>
        <dbReference type="NCBIfam" id="TIGR01804"/>
    </source>
</evidence>
<dbReference type="Gene3D" id="3.40.309.10">
    <property type="entry name" value="Aldehyde Dehydrogenase, Chain A, domain 2"/>
    <property type="match status" value="1"/>
</dbReference>
<dbReference type="InterPro" id="IPR011264">
    <property type="entry name" value="BADH"/>
</dbReference>
<reference evidence="11 12" key="1">
    <citation type="submission" date="2021-01" db="EMBL/GenBank/DDBJ databases">
        <title>Diatom-associated Roseobacters Show Island Model of Population Structure.</title>
        <authorList>
            <person name="Qu L."/>
            <person name="Feng X."/>
            <person name="Chen Y."/>
            <person name="Li L."/>
            <person name="Wang X."/>
            <person name="Hu Z."/>
            <person name="Wang H."/>
            <person name="Luo H."/>
        </authorList>
    </citation>
    <scope>NUCLEOTIDE SEQUENCE [LARGE SCALE GENOMIC DNA]</scope>
    <source>
        <strain evidence="11 12">TR60-84</strain>
    </source>
</reference>
<dbReference type="GO" id="GO:0046872">
    <property type="term" value="F:metal ion binding"/>
    <property type="evidence" value="ECO:0007669"/>
    <property type="project" value="UniProtKB-KW"/>
</dbReference>
<dbReference type="AlphaFoldDB" id="A0AAE2VV04"/>
<evidence type="ECO:0000313" key="11">
    <source>
        <dbReference type="EMBL" id="MBM1711995.1"/>
    </source>
</evidence>
<feature type="active site" evidence="8">
    <location>
        <position position="251"/>
    </location>
</feature>
<dbReference type="InterPro" id="IPR016163">
    <property type="entry name" value="Ald_DH_C"/>
</dbReference>
<evidence type="ECO:0000259" key="10">
    <source>
        <dbReference type="Pfam" id="PF00171"/>
    </source>
</evidence>
<comment type="similarity">
    <text evidence="1 9">Belongs to the aldehyde dehydrogenase family.</text>
</comment>
<dbReference type="PROSITE" id="PS00070">
    <property type="entry name" value="ALDEHYDE_DEHYDR_CYS"/>
    <property type="match status" value="1"/>
</dbReference>
<dbReference type="InterPro" id="IPR016160">
    <property type="entry name" value="Ald_DH_CS_CYS"/>
</dbReference>
<dbReference type="Pfam" id="PF00171">
    <property type="entry name" value="Aldedh"/>
    <property type="match status" value="1"/>
</dbReference>
<dbReference type="EMBL" id="JAFBRM010000001">
    <property type="protein sequence ID" value="MBM1711995.1"/>
    <property type="molecule type" value="Genomic_DNA"/>
</dbReference>
<evidence type="ECO:0000256" key="8">
    <source>
        <dbReference type="PROSITE-ProRule" id="PRU10007"/>
    </source>
</evidence>
<sequence length="485" mass="51924">MPYDTQPAASHFINGAYVEDTAGTPIDVIYPATGEKIATVYAATPAIVEQAIAAAKSAQAAWAAMSGTERGRILRKAADLLRERNHDLSVLETYDTGKPYQETSVADATSGADALEYFGGMAATLTGEHIQLGENWVYTRREALGVCVGIGAWNYPTQIACWKGAPALACGNAMIFKPSETTPLCALKVAEILHEAGLPAGIYNVVQGMGEVGASLVTDPRVDKVSLTGSVPTGRKVYAAAAEGIKHVTMELGGKSPMIVFEDADIENAVSGAILGNFYSSGQVCSNGTRVFVHKAIKEQFLNRLAERLGDAVIGDPMDPKTSFGPMVSERQRAIALEYIEKGQAEGARLVTGGKMLERDGFYMEPTVFADVTDDMVIAREEIFGPVMAVLDFEDEEDVMARANDTEFGLAAGVFTRDLTRAHRVAARFEAGTCYINTYNDAPVEAPFGGSKNSGVGRENSKAAIEHYSQLKSVFVRMDDVEAPF</sequence>
<keyword evidence="12" id="KW-1185">Reference proteome</keyword>
<evidence type="ECO:0000256" key="1">
    <source>
        <dbReference type="ARBA" id="ARBA00009986"/>
    </source>
</evidence>
<dbReference type="PANTHER" id="PTHR11699">
    <property type="entry name" value="ALDEHYDE DEHYDROGENASE-RELATED"/>
    <property type="match status" value="1"/>
</dbReference>
<gene>
    <name evidence="11" type="primary">betB</name>
    <name evidence="11" type="ORF">JQV55_00300</name>
</gene>
<dbReference type="FunFam" id="3.40.309.10:FF:000012">
    <property type="entry name" value="Betaine aldehyde dehydrogenase"/>
    <property type="match status" value="1"/>
</dbReference>
<protein>
    <recommendedName>
        <fullName evidence="7">Betaine-aldehyde dehydrogenase</fullName>
        <ecNumber evidence="7">1.2.1.8</ecNumber>
    </recommendedName>
</protein>
<feature type="domain" description="Aldehyde dehydrogenase" evidence="10">
    <location>
        <begin position="18"/>
        <end position="474"/>
    </location>
</feature>
<keyword evidence="6" id="KW-0558">Oxidation</keyword>
<evidence type="ECO:0000256" key="2">
    <source>
        <dbReference type="ARBA" id="ARBA00022723"/>
    </source>
</evidence>
<name>A0AAE2VV04_9RHOB</name>
<dbReference type="PROSITE" id="PS00687">
    <property type="entry name" value="ALDEHYDE_DEHYDR_GLU"/>
    <property type="match status" value="1"/>
</dbReference>
<comment type="caution">
    <text evidence="11">The sequence shown here is derived from an EMBL/GenBank/DDBJ whole genome shotgun (WGS) entry which is preliminary data.</text>
</comment>
<organism evidence="11 12">
    <name type="scientific">Sulfitobacter geojensis</name>
    <dbReference type="NCBI Taxonomy" id="1342299"/>
    <lineage>
        <taxon>Bacteria</taxon>
        <taxon>Pseudomonadati</taxon>
        <taxon>Pseudomonadota</taxon>
        <taxon>Alphaproteobacteria</taxon>
        <taxon>Rhodobacterales</taxon>
        <taxon>Roseobacteraceae</taxon>
        <taxon>Sulfitobacter</taxon>
    </lineage>
</organism>
<dbReference type="NCBIfam" id="TIGR01804">
    <property type="entry name" value="BADH"/>
    <property type="match status" value="1"/>
</dbReference>
<dbReference type="SUPFAM" id="SSF53720">
    <property type="entry name" value="ALDH-like"/>
    <property type="match status" value="1"/>
</dbReference>
<evidence type="ECO:0000256" key="5">
    <source>
        <dbReference type="ARBA" id="ARBA00023027"/>
    </source>
</evidence>
<dbReference type="InterPro" id="IPR016162">
    <property type="entry name" value="Ald_DH_N"/>
</dbReference>
<dbReference type="Gene3D" id="3.40.605.10">
    <property type="entry name" value="Aldehyde Dehydrogenase, Chain A, domain 1"/>
    <property type="match status" value="1"/>
</dbReference>
<dbReference type="InterPro" id="IPR016161">
    <property type="entry name" value="Ald_DH/histidinol_DH"/>
</dbReference>
<dbReference type="EC" id="1.2.1.8" evidence="7"/>
<evidence type="ECO:0000256" key="4">
    <source>
        <dbReference type="ARBA" id="ARBA00023002"/>
    </source>
</evidence>
<dbReference type="NCBIfam" id="NF009725">
    <property type="entry name" value="PRK13252.1"/>
    <property type="match status" value="1"/>
</dbReference>
<evidence type="ECO:0000313" key="12">
    <source>
        <dbReference type="Proteomes" id="UP000732193"/>
    </source>
</evidence>
<keyword evidence="3" id="KW-0630">Potassium</keyword>
<keyword evidence="5" id="KW-0520">NAD</keyword>
<dbReference type="GO" id="GO:0019285">
    <property type="term" value="P:glycine betaine biosynthetic process from choline"/>
    <property type="evidence" value="ECO:0007669"/>
    <property type="project" value="InterPro"/>
</dbReference>
<evidence type="ECO:0000256" key="3">
    <source>
        <dbReference type="ARBA" id="ARBA00022958"/>
    </source>
</evidence>
<dbReference type="Proteomes" id="UP000732193">
    <property type="component" value="Unassembled WGS sequence"/>
</dbReference>
<accession>A0AAE2VV04</accession>
<dbReference type="FunFam" id="3.40.605.10:FF:000007">
    <property type="entry name" value="NAD/NADP-dependent betaine aldehyde dehydrogenase"/>
    <property type="match status" value="1"/>
</dbReference>
<dbReference type="RefSeq" id="WP_203240880.1">
    <property type="nucleotide sequence ID" value="NZ_JAFBRH010000001.1"/>
</dbReference>
<keyword evidence="2" id="KW-0479">Metal-binding</keyword>
<evidence type="ECO:0000256" key="6">
    <source>
        <dbReference type="ARBA" id="ARBA00023097"/>
    </source>
</evidence>
<dbReference type="GO" id="GO:0008802">
    <property type="term" value="F:betaine-aldehyde dehydrogenase (NAD+) activity"/>
    <property type="evidence" value="ECO:0007669"/>
    <property type="project" value="UniProtKB-UniRule"/>
</dbReference>
<evidence type="ECO:0000256" key="9">
    <source>
        <dbReference type="RuleBase" id="RU003345"/>
    </source>
</evidence>
<proteinExistence type="inferred from homology"/>
<keyword evidence="4 9" id="KW-0560">Oxidoreductase</keyword>
<dbReference type="InterPro" id="IPR029510">
    <property type="entry name" value="Ald_DH_CS_GLU"/>
</dbReference>